<dbReference type="CDD" id="cd12087">
    <property type="entry name" value="TM_EGFR-like"/>
    <property type="match status" value="1"/>
</dbReference>
<protein>
    <submittedName>
        <fullName evidence="3">Uncharacterized protein</fullName>
    </submittedName>
</protein>
<evidence type="ECO:0000313" key="4">
    <source>
        <dbReference type="Proteomes" id="UP000002668"/>
    </source>
</evidence>
<feature type="region of interest" description="Disordered" evidence="1">
    <location>
        <begin position="55"/>
        <end position="87"/>
    </location>
</feature>
<dbReference type="EMBL" id="FP929122">
    <property type="protein sequence ID" value="CBX94335.1"/>
    <property type="molecule type" value="Genomic_DNA"/>
</dbReference>
<name>E4ZSF5_LEPMJ</name>
<reference evidence="4" key="1">
    <citation type="journal article" date="2011" name="Nat. Commun.">
        <title>Effector diversification within compartments of the Leptosphaeria maculans genome affected by Repeat-Induced Point mutations.</title>
        <authorList>
            <person name="Rouxel T."/>
            <person name="Grandaubert J."/>
            <person name="Hane J.K."/>
            <person name="Hoede C."/>
            <person name="van de Wouw A.P."/>
            <person name="Couloux A."/>
            <person name="Dominguez V."/>
            <person name="Anthouard V."/>
            <person name="Bally P."/>
            <person name="Bourras S."/>
            <person name="Cozijnsen A.J."/>
            <person name="Ciuffetti L.M."/>
            <person name="Degrave A."/>
            <person name="Dilmaghani A."/>
            <person name="Duret L."/>
            <person name="Fudal I."/>
            <person name="Goodwin S.B."/>
            <person name="Gout L."/>
            <person name="Glaser N."/>
            <person name="Linglin J."/>
            <person name="Kema G.H.J."/>
            <person name="Lapalu N."/>
            <person name="Lawrence C.B."/>
            <person name="May K."/>
            <person name="Meyer M."/>
            <person name="Ollivier B."/>
            <person name="Poulain J."/>
            <person name="Schoch C.L."/>
            <person name="Simon A."/>
            <person name="Spatafora J.W."/>
            <person name="Stachowiak A."/>
            <person name="Turgeon B.G."/>
            <person name="Tyler B.M."/>
            <person name="Vincent D."/>
            <person name="Weissenbach J."/>
            <person name="Amselem J."/>
            <person name="Quesneville H."/>
            <person name="Oliver R.P."/>
            <person name="Wincker P."/>
            <person name="Balesdent M.-H."/>
            <person name="Howlett B.J."/>
        </authorList>
    </citation>
    <scope>NUCLEOTIDE SEQUENCE [LARGE SCALE GENOMIC DNA]</scope>
    <source>
        <strain evidence="4">JN3 / isolate v23.1.3 / race Av1-4-5-6-7-8</strain>
    </source>
</reference>
<proteinExistence type="predicted"/>
<dbReference type="eggNOG" id="ENOG502SSWB">
    <property type="taxonomic scope" value="Eukaryota"/>
</dbReference>
<dbReference type="HOGENOM" id="CLU_1289136_0_0_1"/>
<evidence type="ECO:0000256" key="2">
    <source>
        <dbReference type="SAM" id="Phobius"/>
    </source>
</evidence>
<accession>E4ZSF5</accession>
<gene>
    <name evidence="3" type="ORF">LEMA_P120990.1</name>
</gene>
<evidence type="ECO:0000313" key="3">
    <source>
        <dbReference type="EMBL" id="CBX94335.1"/>
    </source>
</evidence>
<dbReference type="Proteomes" id="UP000002668">
    <property type="component" value="Genome"/>
</dbReference>
<feature type="transmembrane region" description="Helical" evidence="2">
    <location>
        <begin position="100"/>
        <end position="121"/>
    </location>
</feature>
<feature type="compositionally biased region" description="Low complexity" evidence="1">
    <location>
        <begin position="62"/>
        <end position="87"/>
    </location>
</feature>
<dbReference type="VEuPathDB" id="FungiDB:LEMA_P120990.1"/>
<keyword evidence="2" id="KW-0812">Transmembrane</keyword>
<keyword evidence="2" id="KW-1133">Transmembrane helix</keyword>
<keyword evidence="2" id="KW-0472">Membrane</keyword>
<evidence type="ECO:0000256" key="1">
    <source>
        <dbReference type="SAM" id="MobiDB-lite"/>
    </source>
</evidence>
<keyword evidence="4" id="KW-1185">Reference proteome</keyword>
<dbReference type="OMA" id="FGIHGCC"/>
<organism evidence="4">
    <name type="scientific">Leptosphaeria maculans (strain JN3 / isolate v23.1.3 / race Av1-4-5-6-7-8)</name>
    <name type="common">Blackleg fungus</name>
    <name type="synonym">Phoma lingam</name>
    <dbReference type="NCBI Taxonomy" id="985895"/>
    <lineage>
        <taxon>Eukaryota</taxon>
        <taxon>Fungi</taxon>
        <taxon>Dikarya</taxon>
        <taxon>Ascomycota</taxon>
        <taxon>Pezizomycotina</taxon>
        <taxon>Dothideomycetes</taxon>
        <taxon>Pleosporomycetidae</taxon>
        <taxon>Pleosporales</taxon>
        <taxon>Pleosporineae</taxon>
        <taxon>Leptosphaeriaceae</taxon>
        <taxon>Plenodomus</taxon>
        <taxon>Plenodomus lingam/Leptosphaeria maculans species complex</taxon>
    </lineage>
</organism>
<sequence length="214" mass="23153">MSASCTDAACTSNAAITKCTIAESEQCYQYLIQYSKTVMTQHGCRYSSFKLTAHRSGGSIKSSSTGDSTTVTVTKNPSSTLTSSQSTSANTAARPSIEIIVGYTVGACTFFSIIALLLFLVHRRRRFVKESKIQAAAKSTHSDSYYHTQDLMTLYNPLVSPSGWSEADDKAWQQWSTIGMNPAKTFAPMCSGVMEDRSGVMEMDGTNTRAEAPG</sequence>
<dbReference type="OrthoDB" id="5347452at2759"/>
<dbReference type="InParanoid" id="E4ZSF5"/>
<dbReference type="AlphaFoldDB" id="E4ZSF5"/>